<dbReference type="CDD" id="cd00761">
    <property type="entry name" value="Glyco_tranf_GTA_type"/>
    <property type="match status" value="1"/>
</dbReference>
<accession>A0A7Y9KKP2</accession>
<dbReference type="AlphaFoldDB" id="A0A7Y9KKP2"/>
<gene>
    <name evidence="3" type="ORF">BJ991_003068</name>
</gene>
<proteinExistence type="predicted"/>
<dbReference type="InterPro" id="IPR054028">
    <property type="entry name" value="TarS/TarP_linker"/>
</dbReference>
<sequence length="643" mass="72474">MTEGPVKVSVVVPTYRPGKGLNRLVASLDAQTLPTSDWEVVFVDDGSPDDTYERLLAIQSARPNVRVERIENSGWPCRPRNIGTDLARGEYVAYMDHDDELYPDALRAAYEFAKANDSDVVNGKEARTHDSGWAIDQYRADSGQVIDRTDFHPLIPTNPHKLYRRALLQEHSIRFREGGRVLWEDIFFNVLVARHAKVISTMASTPYYHWFSTPGSGSSTFVRSSPEWWYWLDKVVEAVNTDLAGEELATQRRLLRVHQYRSRLLDSFNNLYAPRDAAERKMIFEKASALQAKHFPESDDDHLNRSLRMRAQLLRRGYRHLLERLTVDDPNIPGAARITDAQWDGAVLRLSTRADWEDSTGRRHRLVERDGRIVKDLPKAYHDALSPDLFDVTDDIHAATVEIGVRSEASRVTWMASSASELHTAVTDGAVRWHLTGTATVDPATDAMGRPLERGVWLINGRCTLAGTVQHRIIRSSHIPPAIRFDDDGVIAVFSRTDGAVALDFDQTESPLTRLVCPTGRVRRIGTVTSIEVSGLPVDGDRREFATTLDIDTESLARRARRVPRRVLGRLRRRDPGPRGWRTVPARIVVRDGVASIEVELQTKDAFLVRIGERVPGFQPVMQVSREHTLVRPYGGLARGVLS</sequence>
<feature type="domain" description="TarS/TarP linker" evidence="2">
    <location>
        <begin position="229"/>
        <end position="325"/>
    </location>
</feature>
<evidence type="ECO:0000313" key="4">
    <source>
        <dbReference type="Proteomes" id="UP000576969"/>
    </source>
</evidence>
<name>A0A7Y9KKP2_9MICO</name>
<evidence type="ECO:0000259" key="1">
    <source>
        <dbReference type="Pfam" id="PF00535"/>
    </source>
</evidence>
<comment type="caution">
    <text evidence="3">The sequence shown here is derived from an EMBL/GenBank/DDBJ whole genome shotgun (WGS) entry which is preliminary data.</text>
</comment>
<dbReference type="InterPro" id="IPR029044">
    <property type="entry name" value="Nucleotide-diphossugar_trans"/>
</dbReference>
<dbReference type="PANTHER" id="PTHR22916:SF3">
    <property type="entry name" value="UDP-GLCNAC:BETAGAL BETA-1,3-N-ACETYLGLUCOSAMINYLTRANSFERASE-LIKE PROTEIN 1"/>
    <property type="match status" value="1"/>
</dbReference>
<dbReference type="InterPro" id="IPR001173">
    <property type="entry name" value="Glyco_trans_2-like"/>
</dbReference>
<dbReference type="PANTHER" id="PTHR22916">
    <property type="entry name" value="GLYCOSYLTRANSFERASE"/>
    <property type="match status" value="1"/>
</dbReference>
<dbReference type="SUPFAM" id="SSF53448">
    <property type="entry name" value="Nucleotide-diphospho-sugar transferases"/>
    <property type="match status" value="1"/>
</dbReference>
<dbReference type="Proteomes" id="UP000576969">
    <property type="component" value="Unassembled WGS sequence"/>
</dbReference>
<evidence type="ECO:0000313" key="3">
    <source>
        <dbReference type="EMBL" id="NYE21040.1"/>
    </source>
</evidence>
<dbReference type="GO" id="GO:0016758">
    <property type="term" value="F:hexosyltransferase activity"/>
    <property type="evidence" value="ECO:0007669"/>
    <property type="project" value="UniProtKB-ARBA"/>
</dbReference>
<dbReference type="Pfam" id="PF00535">
    <property type="entry name" value="Glycos_transf_2"/>
    <property type="match status" value="1"/>
</dbReference>
<reference evidence="3 4" key="1">
    <citation type="submission" date="2020-07" db="EMBL/GenBank/DDBJ databases">
        <title>Sequencing the genomes of 1000 actinobacteria strains.</title>
        <authorList>
            <person name="Klenk H.-P."/>
        </authorList>
    </citation>
    <scope>NUCLEOTIDE SEQUENCE [LARGE SCALE GENOMIC DNA]</scope>
    <source>
        <strain evidence="3 4">DSM 24662</strain>
    </source>
</reference>
<dbReference type="Gene3D" id="3.90.550.10">
    <property type="entry name" value="Spore Coat Polysaccharide Biosynthesis Protein SpsA, Chain A"/>
    <property type="match status" value="1"/>
</dbReference>
<dbReference type="Pfam" id="PF22181">
    <property type="entry name" value="TarS_linker"/>
    <property type="match status" value="1"/>
</dbReference>
<protein>
    <submittedName>
        <fullName evidence="3">Glycosyltransferase involved in cell wall biosynthesis</fullName>
    </submittedName>
</protein>
<organism evidence="3 4">
    <name type="scientific">Microbacterium immunditiarum</name>
    <dbReference type="NCBI Taxonomy" id="337480"/>
    <lineage>
        <taxon>Bacteria</taxon>
        <taxon>Bacillati</taxon>
        <taxon>Actinomycetota</taxon>
        <taxon>Actinomycetes</taxon>
        <taxon>Micrococcales</taxon>
        <taxon>Microbacteriaceae</taxon>
        <taxon>Microbacterium</taxon>
    </lineage>
</organism>
<feature type="domain" description="Glycosyltransferase 2-like" evidence="1">
    <location>
        <begin position="9"/>
        <end position="136"/>
    </location>
</feature>
<dbReference type="RefSeq" id="WP_179491410.1">
    <property type="nucleotide sequence ID" value="NZ_JACCBV010000001.1"/>
</dbReference>
<keyword evidence="3" id="KW-0808">Transferase</keyword>
<keyword evidence="4" id="KW-1185">Reference proteome</keyword>
<evidence type="ECO:0000259" key="2">
    <source>
        <dbReference type="Pfam" id="PF22181"/>
    </source>
</evidence>
<dbReference type="EMBL" id="JACCBV010000001">
    <property type="protein sequence ID" value="NYE21040.1"/>
    <property type="molecule type" value="Genomic_DNA"/>
</dbReference>